<feature type="compositionally biased region" description="Low complexity" evidence="3">
    <location>
        <begin position="476"/>
        <end position="489"/>
    </location>
</feature>
<dbReference type="PANTHER" id="PTHR12537:SF13">
    <property type="entry name" value="PUMILIO HOMOLOGY DOMAIN FAMILY MEMBER 4"/>
    <property type="match status" value="1"/>
</dbReference>
<feature type="repeat" description="Pumilio" evidence="2">
    <location>
        <begin position="589"/>
        <end position="625"/>
    </location>
</feature>
<protein>
    <submittedName>
        <fullName evidence="5">Similar to Saccharomyces cerevisiae YGL014W PUF4 Member of the PUF protein family, which is defined by the presence of Pumilio homology domains that confer RNA binding activity</fullName>
    </submittedName>
</protein>
<dbReference type="GO" id="GO:0003729">
    <property type="term" value="F:mRNA binding"/>
    <property type="evidence" value="ECO:0007669"/>
    <property type="project" value="TreeGrafter"/>
</dbReference>
<feature type="compositionally biased region" description="Basic and acidic residues" evidence="3">
    <location>
        <begin position="288"/>
        <end position="299"/>
    </location>
</feature>
<organism evidence="5 6">
    <name type="scientific">Maudiozyma saulgeensis</name>
    <dbReference type="NCBI Taxonomy" id="1789683"/>
    <lineage>
        <taxon>Eukaryota</taxon>
        <taxon>Fungi</taxon>
        <taxon>Dikarya</taxon>
        <taxon>Ascomycota</taxon>
        <taxon>Saccharomycotina</taxon>
        <taxon>Saccharomycetes</taxon>
        <taxon>Saccharomycetales</taxon>
        <taxon>Saccharomycetaceae</taxon>
        <taxon>Maudiozyma</taxon>
    </lineage>
</organism>
<dbReference type="SMART" id="SM00025">
    <property type="entry name" value="Pumilio"/>
    <property type="match status" value="8"/>
</dbReference>
<feature type="compositionally biased region" description="Low complexity" evidence="3">
    <location>
        <begin position="213"/>
        <end position="227"/>
    </location>
</feature>
<feature type="region of interest" description="Disordered" evidence="3">
    <location>
        <begin position="448"/>
        <end position="489"/>
    </location>
</feature>
<dbReference type="Pfam" id="PF00806">
    <property type="entry name" value="PUF"/>
    <property type="match status" value="8"/>
</dbReference>
<feature type="domain" description="PUM-HD" evidence="4">
    <location>
        <begin position="495"/>
        <end position="842"/>
    </location>
</feature>
<evidence type="ECO:0000313" key="5">
    <source>
        <dbReference type="EMBL" id="SMN22522.1"/>
    </source>
</evidence>
<dbReference type="InterPro" id="IPR033133">
    <property type="entry name" value="PUM-HD"/>
</dbReference>
<evidence type="ECO:0000256" key="1">
    <source>
        <dbReference type="ARBA" id="ARBA00022737"/>
    </source>
</evidence>
<reference evidence="5 6" key="1">
    <citation type="submission" date="2017-04" db="EMBL/GenBank/DDBJ databases">
        <authorList>
            <person name="Afonso C.L."/>
            <person name="Miller P.J."/>
            <person name="Scott M.A."/>
            <person name="Spackman E."/>
            <person name="Goraichik I."/>
            <person name="Dimitrov K.M."/>
            <person name="Suarez D.L."/>
            <person name="Swayne D.E."/>
        </authorList>
    </citation>
    <scope>NUCLEOTIDE SEQUENCE [LARGE SCALE GENOMIC DNA]</scope>
</reference>
<sequence>MSTDPITKQEKADSADPVVTETITAALEELNLDVVDNTETIETVKNKTTLSHSNGAPTQMFPQMMNMGFMPYNQMMPMPHQPGFYPHGDFPENPMAIGNHPPHGPMMFPSNGDMQGFPQPPHMQAPLGAGSTFGPHGIVNNGTTPPVAPINGDGHVIPGSTPSAAPGPGLGLGFNDALWPNSSRTQSNTANLGETTDGEPTANVAIRRQTFHTISTSESGEISSTITKGNSHTDVNGTLESSSTSMGAVSAVGAKTRTKSTSVQRSDRDTLFDTPGTSSSLTSGTSKKTKEDDDTKAKDMKNLQTYAAAYPYGGPLLQHMPHNDGAMLNGMPSPFPGGYEFAGPFQPFSPVLGGINGPLPGQSPLPHMSPSPIQMGPPGTDPMGKNQRNGKDDGSLPLPPQPYPIMQHHPQNGSPPPWLYNGPPFNGMISPLNGPHNHHGGMNMMNNNNGNHPHKGPGRGNGRGVNFHGRGKYGKGNHYGYNNHNNGGYNDNRNGNNQYSQAKAEEAARFVDATLDEFVGDIYALCKDQHGCRFLQKQLDILGKEAADPIFEETKDHTVELMTDSFGNYLIQKLIEKITSEQKVELSNIAAPHFVEIALNPHGTRALQKLIECTNTDQEAKIVIDALSDSVIQLSKDLNGNHVIQKCLQTLKPEHFQFIFDAICEDCMTIATHRHGCCVLQRCLDFGNKEQCSMLCDKLLSFIDRLTLDPFGNYVVQYIISKETENNTFDYTYKIVHLIKTKMVELSVHKFGSNVIEKLLRTPVVAETLILELVNNKGESDIKLLLNDSYGNYVLQTALDVSHNQNDSIHDKLSTMVSPLLVGPIRNTPHGKRIIAMLHLEDE</sequence>
<evidence type="ECO:0000259" key="4">
    <source>
        <dbReference type="PROSITE" id="PS50303"/>
    </source>
</evidence>
<dbReference type="InterPro" id="IPR016024">
    <property type="entry name" value="ARM-type_fold"/>
</dbReference>
<gene>
    <name evidence="5" type="ORF">KASA_0G01265G</name>
</gene>
<dbReference type="GO" id="GO:0010608">
    <property type="term" value="P:post-transcriptional regulation of gene expression"/>
    <property type="evidence" value="ECO:0007669"/>
    <property type="project" value="TreeGrafter"/>
</dbReference>
<feature type="region of interest" description="Disordered" evidence="3">
    <location>
        <begin position="179"/>
        <end position="299"/>
    </location>
</feature>
<dbReference type="Proteomes" id="UP000196158">
    <property type="component" value="Unassembled WGS sequence"/>
</dbReference>
<accession>A0A1X7RA50</accession>
<dbReference type="InterPro" id="IPR011989">
    <property type="entry name" value="ARM-like"/>
</dbReference>
<dbReference type="GO" id="GO:0005737">
    <property type="term" value="C:cytoplasm"/>
    <property type="evidence" value="ECO:0007669"/>
    <property type="project" value="TreeGrafter"/>
</dbReference>
<feature type="repeat" description="Pumilio" evidence="2">
    <location>
        <begin position="626"/>
        <end position="661"/>
    </location>
</feature>
<dbReference type="AlphaFoldDB" id="A0A1X7RA50"/>
<dbReference type="SUPFAM" id="SSF48371">
    <property type="entry name" value="ARM repeat"/>
    <property type="match status" value="1"/>
</dbReference>
<evidence type="ECO:0000256" key="2">
    <source>
        <dbReference type="PROSITE-ProRule" id="PRU00317"/>
    </source>
</evidence>
<keyword evidence="1" id="KW-0677">Repeat</keyword>
<dbReference type="PROSITE" id="PS50302">
    <property type="entry name" value="PUM"/>
    <property type="match status" value="7"/>
</dbReference>
<feature type="repeat" description="Pumilio" evidence="2">
    <location>
        <begin position="698"/>
        <end position="737"/>
    </location>
</feature>
<dbReference type="OrthoDB" id="668540at2759"/>
<dbReference type="PROSITE" id="PS50303">
    <property type="entry name" value="PUM_HD"/>
    <property type="match status" value="1"/>
</dbReference>
<dbReference type="PANTHER" id="PTHR12537">
    <property type="entry name" value="RNA BINDING PROTEIN PUMILIO-RELATED"/>
    <property type="match status" value="1"/>
</dbReference>
<keyword evidence="6" id="KW-1185">Reference proteome</keyword>
<evidence type="ECO:0000313" key="6">
    <source>
        <dbReference type="Proteomes" id="UP000196158"/>
    </source>
</evidence>
<name>A0A1X7RA50_9SACH</name>
<dbReference type="InterPro" id="IPR033712">
    <property type="entry name" value="Pumilio_RNA-bd"/>
</dbReference>
<dbReference type="InterPro" id="IPR001313">
    <property type="entry name" value="Pumilio_RNA-bd_rpt"/>
</dbReference>
<feature type="compositionally biased region" description="Polar residues" evidence="3">
    <location>
        <begin position="228"/>
        <end position="247"/>
    </location>
</feature>
<dbReference type="EMBL" id="FXLY01000012">
    <property type="protein sequence ID" value="SMN22522.1"/>
    <property type="molecule type" value="Genomic_DNA"/>
</dbReference>
<feature type="repeat" description="Pumilio" evidence="2">
    <location>
        <begin position="662"/>
        <end position="697"/>
    </location>
</feature>
<proteinExistence type="predicted"/>
<dbReference type="Gene3D" id="1.25.10.10">
    <property type="entry name" value="Leucine-rich Repeat Variant"/>
    <property type="match status" value="1"/>
</dbReference>
<feature type="repeat" description="Pumilio" evidence="2">
    <location>
        <begin position="553"/>
        <end position="588"/>
    </location>
</feature>
<dbReference type="STRING" id="1789683.A0A1X7RA50"/>
<feature type="compositionally biased region" description="Polar residues" evidence="3">
    <location>
        <begin position="180"/>
        <end position="194"/>
    </location>
</feature>
<evidence type="ECO:0000256" key="3">
    <source>
        <dbReference type="SAM" id="MobiDB-lite"/>
    </source>
</evidence>
<feature type="compositionally biased region" description="Low complexity" evidence="3">
    <location>
        <begin position="274"/>
        <end position="286"/>
    </location>
</feature>
<dbReference type="GO" id="GO:0080090">
    <property type="term" value="P:regulation of primary metabolic process"/>
    <property type="evidence" value="ECO:0007669"/>
    <property type="project" value="UniProtKB-ARBA"/>
</dbReference>
<dbReference type="CDD" id="cd07920">
    <property type="entry name" value="Pumilio"/>
    <property type="match status" value="1"/>
</dbReference>
<feature type="repeat" description="Pumilio" evidence="2">
    <location>
        <begin position="517"/>
        <end position="552"/>
    </location>
</feature>
<dbReference type="FunFam" id="1.25.10.10:FF:000237">
    <property type="entry name" value="Pumilio homolog 9"/>
    <property type="match status" value="1"/>
</dbReference>
<feature type="region of interest" description="Disordered" evidence="3">
    <location>
        <begin position="359"/>
        <end position="416"/>
    </location>
</feature>
<feature type="repeat" description="Pumilio" evidence="2">
    <location>
        <begin position="738"/>
        <end position="775"/>
    </location>
</feature>
<dbReference type="GO" id="GO:0010629">
    <property type="term" value="P:negative regulation of gene expression"/>
    <property type="evidence" value="ECO:0007669"/>
    <property type="project" value="UniProtKB-ARBA"/>
</dbReference>